<dbReference type="Proteomes" id="UP000266568">
    <property type="component" value="Unassembled WGS sequence"/>
</dbReference>
<dbReference type="PANTHER" id="PTHR32322">
    <property type="entry name" value="INNER MEMBRANE TRANSPORTER"/>
    <property type="match status" value="1"/>
</dbReference>
<name>A0A397P9Y8_9SPHN</name>
<feature type="transmembrane region" description="Helical" evidence="7">
    <location>
        <begin position="148"/>
        <end position="165"/>
    </location>
</feature>
<protein>
    <submittedName>
        <fullName evidence="9">Drug/metabolite transporter (DMT)-like permease</fullName>
    </submittedName>
</protein>
<dbReference type="EMBL" id="QXDC01000003">
    <property type="protein sequence ID" value="RIA43997.1"/>
    <property type="molecule type" value="Genomic_DNA"/>
</dbReference>
<sequence length="322" mass="34290">MFRLDRSDRDPVPPAPTPAAPARPQSTRLAILIPFGIVTLLWGATWIVIADQLAVVPASWSVTYRFVAAGLTMLVWALIRGERFDFDARGWGFAIALAISQFCINYNFVYRAEEHITSGLVAVLFALLIVPNAILGRAFLGQRLGRQLLAGSGIAIAGVALLFVHEARIDPSGFNEALIGIGCTMVALLGASIANILQATQTARAYPMVAMLAVAMLIGAAIDGALAWTTAGPPVVELRIGYIAGILYLGVLATAFAFKLYFGIIRVIGPVKAAYSSVLIPVIAMLFSTAFEGYRWTPLALGGGLLTLIGLVVALRARRPAR</sequence>
<keyword evidence="4 7" id="KW-1133">Transmembrane helix</keyword>
<dbReference type="PANTHER" id="PTHR32322:SF2">
    <property type="entry name" value="EAMA DOMAIN-CONTAINING PROTEIN"/>
    <property type="match status" value="1"/>
</dbReference>
<feature type="transmembrane region" description="Helical" evidence="7">
    <location>
        <begin position="29"/>
        <end position="50"/>
    </location>
</feature>
<keyword evidence="3 7" id="KW-0812">Transmembrane</keyword>
<dbReference type="InterPro" id="IPR050638">
    <property type="entry name" value="AA-Vitamin_Transporters"/>
</dbReference>
<evidence type="ECO:0000259" key="8">
    <source>
        <dbReference type="Pfam" id="PF00892"/>
    </source>
</evidence>
<feature type="region of interest" description="Disordered" evidence="6">
    <location>
        <begin position="1"/>
        <end position="22"/>
    </location>
</feature>
<keyword evidence="5 7" id="KW-0472">Membrane</keyword>
<feature type="transmembrane region" description="Helical" evidence="7">
    <location>
        <begin position="91"/>
        <end position="110"/>
    </location>
</feature>
<gene>
    <name evidence="9" type="ORF">DFR49_2231</name>
</gene>
<feature type="domain" description="EamA" evidence="8">
    <location>
        <begin position="37"/>
        <end position="163"/>
    </location>
</feature>
<evidence type="ECO:0000313" key="10">
    <source>
        <dbReference type="Proteomes" id="UP000266568"/>
    </source>
</evidence>
<accession>A0A397P9Y8</accession>
<evidence type="ECO:0000256" key="2">
    <source>
        <dbReference type="ARBA" id="ARBA00007362"/>
    </source>
</evidence>
<evidence type="ECO:0000256" key="3">
    <source>
        <dbReference type="ARBA" id="ARBA00022692"/>
    </source>
</evidence>
<dbReference type="Pfam" id="PF00892">
    <property type="entry name" value="EamA"/>
    <property type="match status" value="2"/>
</dbReference>
<reference evidence="9 10" key="1">
    <citation type="submission" date="2018-08" db="EMBL/GenBank/DDBJ databases">
        <title>Genomic Encyclopedia of Type Strains, Phase IV (KMG-IV): sequencing the most valuable type-strain genomes for metagenomic binning, comparative biology and taxonomic classification.</title>
        <authorList>
            <person name="Goeker M."/>
        </authorList>
    </citation>
    <scope>NUCLEOTIDE SEQUENCE [LARGE SCALE GENOMIC DNA]</scope>
    <source>
        <strain evidence="9 10">DSM 25527</strain>
    </source>
</reference>
<feature type="transmembrane region" description="Helical" evidence="7">
    <location>
        <begin position="62"/>
        <end position="79"/>
    </location>
</feature>
<comment type="subcellular location">
    <subcellularLocation>
        <location evidence="1">Membrane</location>
        <topology evidence="1">Multi-pass membrane protein</topology>
    </subcellularLocation>
</comment>
<feature type="compositionally biased region" description="Pro residues" evidence="6">
    <location>
        <begin position="12"/>
        <end position="21"/>
    </location>
</feature>
<feature type="compositionally biased region" description="Basic and acidic residues" evidence="6">
    <location>
        <begin position="1"/>
        <end position="11"/>
    </location>
</feature>
<evidence type="ECO:0000256" key="6">
    <source>
        <dbReference type="SAM" id="MobiDB-lite"/>
    </source>
</evidence>
<evidence type="ECO:0000256" key="5">
    <source>
        <dbReference type="ARBA" id="ARBA00023136"/>
    </source>
</evidence>
<organism evidence="9 10">
    <name type="scientific">Hephaestia caeni</name>
    <dbReference type="NCBI Taxonomy" id="645617"/>
    <lineage>
        <taxon>Bacteria</taxon>
        <taxon>Pseudomonadati</taxon>
        <taxon>Pseudomonadota</taxon>
        <taxon>Alphaproteobacteria</taxon>
        <taxon>Sphingomonadales</taxon>
        <taxon>Sphingomonadaceae</taxon>
        <taxon>Hephaestia</taxon>
    </lineage>
</organism>
<evidence type="ECO:0000256" key="7">
    <source>
        <dbReference type="SAM" id="Phobius"/>
    </source>
</evidence>
<feature type="transmembrane region" description="Helical" evidence="7">
    <location>
        <begin position="116"/>
        <end position="136"/>
    </location>
</feature>
<feature type="transmembrane region" description="Helical" evidence="7">
    <location>
        <begin position="177"/>
        <end position="197"/>
    </location>
</feature>
<feature type="transmembrane region" description="Helical" evidence="7">
    <location>
        <begin position="297"/>
        <end position="317"/>
    </location>
</feature>
<feature type="transmembrane region" description="Helical" evidence="7">
    <location>
        <begin position="209"/>
        <end position="228"/>
    </location>
</feature>
<dbReference type="AlphaFoldDB" id="A0A397P9Y8"/>
<dbReference type="GO" id="GO:0016020">
    <property type="term" value="C:membrane"/>
    <property type="evidence" value="ECO:0007669"/>
    <property type="project" value="UniProtKB-SubCell"/>
</dbReference>
<feature type="transmembrane region" description="Helical" evidence="7">
    <location>
        <begin position="273"/>
        <end position="291"/>
    </location>
</feature>
<feature type="transmembrane region" description="Helical" evidence="7">
    <location>
        <begin position="240"/>
        <end position="261"/>
    </location>
</feature>
<dbReference type="InterPro" id="IPR037185">
    <property type="entry name" value="EmrE-like"/>
</dbReference>
<feature type="domain" description="EamA" evidence="8">
    <location>
        <begin position="180"/>
        <end position="315"/>
    </location>
</feature>
<evidence type="ECO:0000256" key="1">
    <source>
        <dbReference type="ARBA" id="ARBA00004141"/>
    </source>
</evidence>
<comment type="similarity">
    <text evidence="2">Belongs to the EamA transporter family.</text>
</comment>
<evidence type="ECO:0000256" key="4">
    <source>
        <dbReference type="ARBA" id="ARBA00022989"/>
    </source>
</evidence>
<comment type="caution">
    <text evidence="9">The sequence shown here is derived from an EMBL/GenBank/DDBJ whole genome shotgun (WGS) entry which is preliminary data.</text>
</comment>
<dbReference type="InterPro" id="IPR000620">
    <property type="entry name" value="EamA_dom"/>
</dbReference>
<proteinExistence type="inferred from homology"/>
<evidence type="ECO:0000313" key="9">
    <source>
        <dbReference type="EMBL" id="RIA43997.1"/>
    </source>
</evidence>
<keyword evidence="10" id="KW-1185">Reference proteome</keyword>
<dbReference type="SUPFAM" id="SSF103481">
    <property type="entry name" value="Multidrug resistance efflux transporter EmrE"/>
    <property type="match status" value="2"/>
</dbReference>